<dbReference type="EMBL" id="BARV01044058">
    <property type="protein sequence ID" value="GAI68726.1"/>
    <property type="molecule type" value="Genomic_DNA"/>
</dbReference>
<name>X1RP16_9ZZZZ</name>
<gene>
    <name evidence="1" type="ORF">S06H3_65432</name>
</gene>
<dbReference type="InterPro" id="IPR015943">
    <property type="entry name" value="WD40/YVTN_repeat-like_dom_sf"/>
</dbReference>
<organism evidence="1">
    <name type="scientific">marine sediment metagenome</name>
    <dbReference type="NCBI Taxonomy" id="412755"/>
    <lineage>
        <taxon>unclassified sequences</taxon>
        <taxon>metagenomes</taxon>
        <taxon>ecological metagenomes</taxon>
    </lineage>
</organism>
<evidence type="ECO:0000313" key="1">
    <source>
        <dbReference type="EMBL" id="GAI68726.1"/>
    </source>
</evidence>
<dbReference type="Gene3D" id="2.130.10.10">
    <property type="entry name" value="YVTN repeat-like/Quinoprotein amine dehydrogenase"/>
    <property type="match status" value="1"/>
</dbReference>
<comment type="caution">
    <text evidence="1">The sequence shown here is derived from an EMBL/GenBank/DDBJ whole genome shotgun (WGS) entry which is preliminary data.</text>
</comment>
<reference evidence="1" key="1">
    <citation type="journal article" date="2014" name="Front. Microbiol.">
        <title>High frequency of phylogenetically diverse reductive dehalogenase-homologous genes in deep subseafloor sedimentary metagenomes.</title>
        <authorList>
            <person name="Kawai M."/>
            <person name="Futagami T."/>
            <person name="Toyoda A."/>
            <person name="Takaki Y."/>
            <person name="Nishi S."/>
            <person name="Hori S."/>
            <person name="Arai W."/>
            <person name="Tsubouchi T."/>
            <person name="Morono Y."/>
            <person name="Uchiyama I."/>
            <person name="Ito T."/>
            <person name="Fujiyama A."/>
            <person name="Inagaki F."/>
            <person name="Takami H."/>
        </authorList>
    </citation>
    <scope>NUCLEOTIDE SEQUENCE</scope>
    <source>
        <strain evidence="1">Expedition CK06-06</strain>
    </source>
</reference>
<feature type="non-terminal residue" evidence="1">
    <location>
        <position position="1"/>
    </location>
</feature>
<feature type="non-terminal residue" evidence="1">
    <location>
        <position position="95"/>
    </location>
</feature>
<dbReference type="AlphaFoldDB" id="X1RP16"/>
<proteinExistence type="predicted"/>
<accession>X1RP16</accession>
<sequence length="95" mass="10881">FSITINMEAVYLGTYGGILRFNRIENKWDAPVTKSDGFPGEKAEIVAFDRVFNKLWIVSDKSLAVYNPQISFWERDILRISLPLRAISSIGFTHE</sequence>
<protein>
    <submittedName>
        <fullName evidence="1">Uncharacterized protein</fullName>
    </submittedName>
</protein>